<evidence type="ECO:0000313" key="3">
    <source>
        <dbReference type="Proteomes" id="UP000260680"/>
    </source>
</evidence>
<reference evidence="1 4" key="2">
    <citation type="journal article" date="2024" name="Int. J. Syst. Evol. Microbiol.">
        <title>Lacrimispora brassicae sp. nov. isolated from fermented cabbage, and proposal of Clostridium indicum Gundawar et al. 2019 and Clostridium methoxybenzovorans Mechichi et al. 1999 as heterotypic synonyms of Lacrimispora amygdalina (Parshina et al. 2003) Haas and Blanchard 2020 and Lacrimispora indolis (McClung and McCoy 1957) Haas and Blanchard 2020, respectively.</title>
        <authorList>
            <person name="Kobayashi H."/>
            <person name="Tanizawa Y."/>
            <person name="Sakamoto M."/>
            <person name="Ohkuma M."/>
            <person name="Tohno M."/>
        </authorList>
    </citation>
    <scope>NUCLEOTIDE SEQUENCE [LARGE SCALE GENOMIC DNA]</scope>
    <source>
        <strain evidence="1 4">DSM 12857</strain>
    </source>
</reference>
<dbReference type="EMBL" id="QOHO01000048">
    <property type="protein sequence ID" value="RFZ78087.1"/>
    <property type="molecule type" value="Genomic_DNA"/>
</dbReference>
<dbReference type="Proteomes" id="UP001419084">
    <property type="component" value="Unassembled WGS sequence"/>
</dbReference>
<dbReference type="Pfam" id="PF12663">
    <property type="entry name" value="DUF3788"/>
    <property type="match status" value="1"/>
</dbReference>
<accession>A0A3E2NAP4</accession>
<dbReference type="OrthoDB" id="1050063at2"/>
<comment type="caution">
    <text evidence="2">The sequence shown here is derived from an EMBL/GenBank/DDBJ whole genome shotgun (WGS) entry which is preliminary data.</text>
</comment>
<dbReference type="AlphaFoldDB" id="A0A3E2NAP4"/>
<name>A0A3E2NAP4_9FIRM</name>
<reference evidence="2 3" key="1">
    <citation type="submission" date="2018-07" db="EMBL/GenBank/DDBJ databases">
        <title>New species, Clostridium PI-S10-A1B.</title>
        <authorList>
            <person name="Krishna G."/>
            <person name="Summeta K."/>
            <person name="Shikha S."/>
            <person name="Prabhu P.B."/>
            <person name="Suresh K."/>
        </authorList>
    </citation>
    <scope>NUCLEOTIDE SEQUENCE [LARGE SCALE GENOMIC DNA]</scope>
    <source>
        <strain evidence="2 3">PI-S10-A1B</strain>
    </source>
</reference>
<dbReference type="EMBL" id="BRPJ01000025">
    <property type="protein sequence ID" value="GLB29454.1"/>
    <property type="molecule type" value="Genomic_DNA"/>
</dbReference>
<dbReference type="RefSeq" id="WP_117417827.1">
    <property type="nucleotide sequence ID" value="NZ_BRPJ01000025.1"/>
</dbReference>
<evidence type="ECO:0000313" key="2">
    <source>
        <dbReference type="EMBL" id="RFZ78087.1"/>
    </source>
</evidence>
<sequence length="150" mass="17524">MNEQQLLREPNIEPTSEAIAEALGTTNSTYIKFIEKLKSHDIEVDWRYYKDGKAWLGKALHKWTTIRGTQKEMTAFWLSIWDGFFKVSIYIPEKARADALKLSLDDEVKEVIGNSKQMGKLKFFPLVFDVHSDKVFDDIYTLIDFRKTIK</sequence>
<dbReference type="Proteomes" id="UP000260680">
    <property type="component" value="Unassembled WGS sequence"/>
</dbReference>
<protein>
    <submittedName>
        <fullName evidence="2">DUF3788 family protein</fullName>
    </submittedName>
</protein>
<evidence type="ECO:0000313" key="4">
    <source>
        <dbReference type="Proteomes" id="UP001419084"/>
    </source>
</evidence>
<proteinExistence type="predicted"/>
<keyword evidence="4" id="KW-1185">Reference proteome</keyword>
<gene>
    <name evidence="2" type="ORF">DS742_15200</name>
    <name evidence="1" type="ORF">LAD12857_13770</name>
</gene>
<organism evidence="2 3">
    <name type="scientific">Lacrimispora amygdalina</name>
    <dbReference type="NCBI Taxonomy" id="253257"/>
    <lineage>
        <taxon>Bacteria</taxon>
        <taxon>Bacillati</taxon>
        <taxon>Bacillota</taxon>
        <taxon>Clostridia</taxon>
        <taxon>Lachnospirales</taxon>
        <taxon>Lachnospiraceae</taxon>
        <taxon>Lacrimispora</taxon>
    </lineage>
</organism>
<dbReference type="InterPro" id="IPR024265">
    <property type="entry name" value="DUF3788"/>
</dbReference>
<evidence type="ECO:0000313" key="1">
    <source>
        <dbReference type="EMBL" id="GLB29454.1"/>
    </source>
</evidence>